<proteinExistence type="predicted"/>
<gene>
    <name evidence="1" type="ORF">SAMN04488511_11469</name>
</gene>
<organism evidence="1 2">
    <name type="scientific">Pedobacter suwonensis</name>
    <dbReference type="NCBI Taxonomy" id="332999"/>
    <lineage>
        <taxon>Bacteria</taxon>
        <taxon>Pseudomonadati</taxon>
        <taxon>Bacteroidota</taxon>
        <taxon>Sphingobacteriia</taxon>
        <taxon>Sphingobacteriales</taxon>
        <taxon>Sphingobacteriaceae</taxon>
        <taxon>Pedobacter</taxon>
    </lineage>
</organism>
<sequence length="373" mass="43350">MNIELGYLYQIIDSITNKSIAFAPEDNSESDILNEVNRLKQKIHSCVPESKCGLQDFIHLQLTSIGRMINQIEDVLKQGIESEDHRKLLEVMLFSLEELLNYLWKYYPLEFDLSIQPSTSAMEKYQQENQEKIDAALHYINYLEISQDLKGIIRDTLYLKLSGTTTYKWISFNLELINYLCDNNDTQLSEEAIIGRLISRQFNHPRFYEFCHTVVIEKLNSLSAISDHYRELIYMRKSLIQIPAFAVSLYSPFSEAIKDSLLKLFDSELEFLKELDFINTELVNSGLLDSTYKVSLSVKQLAFYIFLNVEAGIIIEQKATRIHQYVISHVSTAEKPEISEKSFSNGYYVHNPEDIRRVSEKLARMLAIAQEKY</sequence>
<dbReference type="RefSeq" id="WP_090985800.1">
    <property type="nucleotide sequence ID" value="NZ_FOJM01000014.1"/>
</dbReference>
<protein>
    <submittedName>
        <fullName evidence="1">Uncharacterized protein</fullName>
    </submittedName>
</protein>
<evidence type="ECO:0000313" key="1">
    <source>
        <dbReference type="EMBL" id="SFA55025.1"/>
    </source>
</evidence>
<dbReference type="Proteomes" id="UP000198836">
    <property type="component" value="Unassembled WGS sequence"/>
</dbReference>
<evidence type="ECO:0000313" key="2">
    <source>
        <dbReference type="Proteomes" id="UP000198836"/>
    </source>
</evidence>
<reference evidence="2" key="1">
    <citation type="submission" date="2016-10" db="EMBL/GenBank/DDBJ databases">
        <authorList>
            <person name="Varghese N."/>
            <person name="Submissions S."/>
        </authorList>
    </citation>
    <scope>NUCLEOTIDE SEQUENCE [LARGE SCALE GENOMIC DNA]</scope>
    <source>
        <strain evidence="2">DSM 18130</strain>
    </source>
</reference>
<dbReference type="STRING" id="332999.SAMN04488511_11469"/>
<keyword evidence="2" id="KW-1185">Reference proteome</keyword>
<dbReference type="EMBL" id="FOJM01000014">
    <property type="protein sequence ID" value="SFA55025.1"/>
    <property type="molecule type" value="Genomic_DNA"/>
</dbReference>
<name>A0A1I0TT96_9SPHI</name>
<accession>A0A1I0TT96</accession>
<dbReference type="AlphaFoldDB" id="A0A1I0TT96"/>
<dbReference type="OrthoDB" id="751634at2"/>